<evidence type="ECO:0000259" key="8">
    <source>
        <dbReference type="PROSITE" id="PS50011"/>
    </source>
</evidence>
<dbReference type="SUPFAM" id="SSF56112">
    <property type="entry name" value="Protein kinase-like (PK-like)"/>
    <property type="match status" value="1"/>
</dbReference>
<sequence>MCGQEAVIDPSCLTSIKVLGEGAFAKVELAWYQPPGSASRVQVAVKRLKPELYNAADLQLFAKEVALMRKLSHRNIVDMVGVVDGCDCNVVQEFMSGGTLKQLVTRQMLSNGGRVYSLQEGLDICLQMARGLKYLHSCHPMVIHRDLKLENVLLNVLDGTNALNGSRFEAKLADFGLSRRVEVKQQALAVRRAASATAPRPAQLSSGTECEMDAMWSRKAQQGSFIGGAPPKSKVLLQGPARDQAFNLTGRTGSLLYMAPEVFREQPYSEKADVFSFGVMMYEVMHRYIMLSAVSVNGTYEELEQYAARVAAGYRPPLHDTMPTSITSVIEDCWSADPLSRPAMEAVVSRLEAAAAAAELEGLDKPGCSCTIC</sequence>
<comment type="similarity">
    <text evidence="7">Belongs to the protein kinase superfamily.</text>
</comment>
<feature type="domain" description="Protein kinase" evidence="8">
    <location>
        <begin position="13"/>
        <end position="355"/>
    </location>
</feature>
<dbReference type="PROSITE" id="PS50011">
    <property type="entry name" value="PROTEIN_KINASE_DOM"/>
    <property type="match status" value="1"/>
</dbReference>
<proteinExistence type="inferred from homology"/>
<dbReference type="Pfam" id="PF07714">
    <property type="entry name" value="PK_Tyr_Ser-Thr"/>
    <property type="match status" value="2"/>
</dbReference>
<organism evidence="9 10">
    <name type="scientific">Tetradesmus obliquus</name>
    <name type="common">Green alga</name>
    <name type="synonym">Acutodesmus obliquus</name>
    <dbReference type="NCBI Taxonomy" id="3088"/>
    <lineage>
        <taxon>Eukaryota</taxon>
        <taxon>Viridiplantae</taxon>
        <taxon>Chlorophyta</taxon>
        <taxon>core chlorophytes</taxon>
        <taxon>Chlorophyceae</taxon>
        <taxon>CS clade</taxon>
        <taxon>Sphaeropleales</taxon>
        <taxon>Scenedesmaceae</taxon>
        <taxon>Tetradesmus</taxon>
    </lineage>
</organism>
<dbReference type="PROSITE" id="PS00108">
    <property type="entry name" value="PROTEIN_KINASE_ST"/>
    <property type="match status" value="1"/>
</dbReference>
<dbReference type="InterPro" id="IPR008271">
    <property type="entry name" value="Ser/Thr_kinase_AS"/>
</dbReference>
<evidence type="ECO:0000256" key="2">
    <source>
        <dbReference type="ARBA" id="ARBA00022679"/>
    </source>
</evidence>
<keyword evidence="2" id="KW-0808">Transferase</keyword>
<dbReference type="Proteomes" id="UP001244341">
    <property type="component" value="Chromosome 7b"/>
</dbReference>
<gene>
    <name evidence="9" type="ORF">OEZ85_012827</name>
</gene>
<dbReference type="PANTHER" id="PTHR44329:SF289">
    <property type="entry name" value="SERINE_THREONINE-PROTEIN KINASE VIK"/>
    <property type="match status" value="1"/>
</dbReference>
<keyword evidence="1 7" id="KW-0723">Serine/threonine-protein kinase</keyword>
<dbReference type="PROSITE" id="PS00107">
    <property type="entry name" value="PROTEIN_KINASE_ATP"/>
    <property type="match status" value="1"/>
</dbReference>
<dbReference type="InterPro" id="IPR000719">
    <property type="entry name" value="Prot_kinase_dom"/>
</dbReference>
<evidence type="ECO:0000256" key="6">
    <source>
        <dbReference type="PROSITE-ProRule" id="PRU10141"/>
    </source>
</evidence>
<keyword evidence="5 6" id="KW-0067">ATP-binding</keyword>
<accession>A0ABY8U422</accession>
<protein>
    <recommendedName>
        <fullName evidence="8">Protein kinase domain-containing protein</fullName>
    </recommendedName>
</protein>
<keyword evidence="10" id="KW-1185">Reference proteome</keyword>
<evidence type="ECO:0000256" key="5">
    <source>
        <dbReference type="ARBA" id="ARBA00022840"/>
    </source>
</evidence>
<dbReference type="Gene3D" id="3.30.200.20">
    <property type="entry name" value="Phosphorylase Kinase, domain 1"/>
    <property type="match status" value="1"/>
</dbReference>
<dbReference type="InterPro" id="IPR011009">
    <property type="entry name" value="Kinase-like_dom_sf"/>
</dbReference>
<evidence type="ECO:0000256" key="3">
    <source>
        <dbReference type="ARBA" id="ARBA00022741"/>
    </source>
</evidence>
<keyword evidence="4" id="KW-0418">Kinase</keyword>
<dbReference type="PANTHER" id="PTHR44329">
    <property type="entry name" value="SERINE/THREONINE-PROTEIN KINASE TNNI3K-RELATED"/>
    <property type="match status" value="1"/>
</dbReference>
<dbReference type="SMART" id="SM00220">
    <property type="entry name" value="S_TKc"/>
    <property type="match status" value="1"/>
</dbReference>
<dbReference type="InterPro" id="IPR051681">
    <property type="entry name" value="Ser/Thr_Kinases-Pseudokinases"/>
</dbReference>
<dbReference type="PIRSF" id="PIRSF000654">
    <property type="entry name" value="Integrin-linked_kinase"/>
    <property type="match status" value="1"/>
</dbReference>
<evidence type="ECO:0000313" key="9">
    <source>
        <dbReference type="EMBL" id="WIA16105.1"/>
    </source>
</evidence>
<dbReference type="InterPro" id="IPR001245">
    <property type="entry name" value="Ser-Thr/Tyr_kinase_cat_dom"/>
</dbReference>
<evidence type="ECO:0000256" key="4">
    <source>
        <dbReference type="ARBA" id="ARBA00022777"/>
    </source>
</evidence>
<dbReference type="EMBL" id="CP126214">
    <property type="protein sequence ID" value="WIA16105.1"/>
    <property type="molecule type" value="Genomic_DNA"/>
</dbReference>
<feature type="binding site" evidence="6">
    <location>
        <position position="46"/>
    </location>
    <ligand>
        <name>ATP</name>
        <dbReference type="ChEBI" id="CHEBI:30616"/>
    </ligand>
</feature>
<keyword evidence="3 6" id="KW-0547">Nucleotide-binding</keyword>
<evidence type="ECO:0000313" key="10">
    <source>
        <dbReference type="Proteomes" id="UP001244341"/>
    </source>
</evidence>
<name>A0ABY8U422_TETOB</name>
<dbReference type="Gene3D" id="1.10.510.10">
    <property type="entry name" value="Transferase(Phosphotransferase) domain 1"/>
    <property type="match status" value="1"/>
</dbReference>
<evidence type="ECO:0000256" key="7">
    <source>
        <dbReference type="RuleBase" id="RU000304"/>
    </source>
</evidence>
<dbReference type="InterPro" id="IPR017441">
    <property type="entry name" value="Protein_kinase_ATP_BS"/>
</dbReference>
<reference evidence="9 10" key="1">
    <citation type="submission" date="2023-05" db="EMBL/GenBank/DDBJ databases">
        <title>A 100% complete, gapless, phased diploid assembly of the Scenedesmus obliquus UTEX 3031 genome.</title>
        <authorList>
            <person name="Biondi T.C."/>
            <person name="Hanschen E.R."/>
            <person name="Kwon T."/>
            <person name="Eng W."/>
            <person name="Kruse C.P.S."/>
            <person name="Koehler S.I."/>
            <person name="Kunde Y."/>
            <person name="Gleasner C.D."/>
            <person name="You Mak K.T."/>
            <person name="Polle J."/>
            <person name="Hovde B.T."/>
            <person name="Starkenburg S.R."/>
        </authorList>
    </citation>
    <scope>NUCLEOTIDE SEQUENCE [LARGE SCALE GENOMIC DNA]</scope>
    <source>
        <strain evidence="9 10">DOE0152z</strain>
    </source>
</reference>
<evidence type="ECO:0000256" key="1">
    <source>
        <dbReference type="ARBA" id="ARBA00022527"/>
    </source>
</evidence>